<sequence>MCLNTTTRPNHDDDLAGDRAAGCGIGGHAHVEDDETNPTVLTITTNDVGRRPATTGNGRRLGLTDGGELRRPATKGKGRPSFLTPRHTSWRRRQAAATAEAARRRGCNPADGGGELDGGGDGATEHERPRERGQTKEGDEVVLFIALD</sequence>
<feature type="compositionally biased region" description="Gly residues" evidence="1">
    <location>
        <begin position="111"/>
        <end position="122"/>
    </location>
</feature>
<evidence type="ECO:0000313" key="3">
    <source>
        <dbReference type="Proteomes" id="UP000000763"/>
    </source>
</evidence>
<reference evidence="3" key="1">
    <citation type="journal article" date="2005" name="Nature">
        <title>The map-based sequence of the rice genome.</title>
        <authorList>
            <consortium name="International rice genome sequencing project (IRGSP)"/>
            <person name="Matsumoto T."/>
            <person name="Wu J."/>
            <person name="Kanamori H."/>
            <person name="Katayose Y."/>
            <person name="Fujisawa M."/>
            <person name="Namiki N."/>
            <person name="Mizuno H."/>
            <person name="Yamamoto K."/>
            <person name="Antonio B.A."/>
            <person name="Baba T."/>
            <person name="Sakata K."/>
            <person name="Nagamura Y."/>
            <person name="Aoki H."/>
            <person name="Arikawa K."/>
            <person name="Arita K."/>
            <person name="Bito T."/>
            <person name="Chiden Y."/>
            <person name="Fujitsuka N."/>
            <person name="Fukunaka R."/>
            <person name="Hamada M."/>
            <person name="Harada C."/>
            <person name="Hayashi A."/>
            <person name="Hijishita S."/>
            <person name="Honda M."/>
            <person name="Hosokawa S."/>
            <person name="Ichikawa Y."/>
            <person name="Idonuma A."/>
            <person name="Iijima M."/>
            <person name="Ikeda M."/>
            <person name="Ikeno M."/>
            <person name="Ito K."/>
            <person name="Ito S."/>
            <person name="Ito T."/>
            <person name="Ito Y."/>
            <person name="Ito Y."/>
            <person name="Iwabuchi A."/>
            <person name="Kamiya K."/>
            <person name="Karasawa W."/>
            <person name="Kurita K."/>
            <person name="Katagiri S."/>
            <person name="Kikuta A."/>
            <person name="Kobayashi H."/>
            <person name="Kobayashi N."/>
            <person name="Machita K."/>
            <person name="Maehara T."/>
            <person name="Masukawa M."/>
            <person name="Mizubayashi T."/>
            <person name="Mukai Y."/>
            <person name="Nagasaki H."/>
            <person name="Nagata Y."/>
            <person name="Naito S."/>
            <person name="Nakashima M."/>
            <person name="Nakama Y."/>
            <person name="Nakamichi Y."/>
            <person name="Nakamura M."/>
            <person name="Meguro A."/>
            <person name="Negishi M."/>
            <person name="Ohta I."/>
            <person name="Ohta T."/>
            <person name="Okamoto M."/>
            <person name="Ono N."/>
            <person name="Saji S."/>
            <person name="Sakaguchi M."/>
            <person name="Sakai K."/>
            <person name="Shibata M."/>
            <person name="Shimokawa T."/>
            <person name="Song J."/>
            <person name="Takazaki Y."/>
            <person name="Terasawa K."/>
            <person name="Tsugane M."/>
            <person name="Tsuji K."/>
            <person name="Ueda S."/>
            <person name="Waki K."/>
            <person name="Yamagata H."/>
            <person name="Yamamoto M."/>
            <person name="Yamamoto S."/>
            <person name="Yamane H."/>
            <person name="Yoshiki S."/>
            <person name="Yoshihara R."/>
            <person name="Yukawa K."/>
            <person name="Zhong H."/>
            <person name="Yano M."/>
            <person name="Yuan Q."/>
            <person name="Ouyang S."/>
            <person name="Liu J."/>
            <person name="Jones K.M."/>
            <person name="Gansberger K."/>
            <person name="Moffat K."/>
            <person name="Hill J."/>
            <person name="Bera J."/>
            <person name="Fadrosh D."/>
            <person name="Jin S."/>
            <person name="Johri S."/>
            <person name="Kim M."/>
            <person name="Overton L."/>
            <person name="Reardon M."/>
            <person name="Tsitrin T."/>
            <person name="Vuong H."/>
            <person name="Weaver B."/>
            <person name="Ciecko A."/>
            <person name="Tallon L."/>
            <person name="Jackson J."/>
            <person name="Pai G."/>
            <person name="Aken S.V."/>
            <person name="Utterback T."/>
            <person name="Reidmuller S."/>
            <person name="Feldblyum T."/>
            <person name="Hsiao J."/>
            <person name="Zismann V."/>
            <person name="Iobst S."/>
            <person name="de Vazeille A.R."/>
            <person name="Buell C.R."/>
            <person name="Ying K."/>
            <person name="Li Y."/>
            <person name="Lu T."/>
            <person name="Huang Y."/>
            <person name="Zhao Q."/>
            <person name="Feng Q."/>
            <person name="Zhang L."/>
            <person name="Zhu J."/>
            <person name="Weng Q."/>
            <person name="Mu J."/>
            <person name="Lu Y."/>
            <person name="Fan D."/>
            <person name="Liu Y."/>
            <person name="Guan J."/>
            <person name="Zhang Y."/>
            <person name="Yu S."/>
            <person name="Liu X."/>
            <person name="Zhang Y."/>
            <person name="Hong G."/>
            <person name="Han B."/>
            <person name="Choisne N."/>
            <person name="Demange N."/>
            <person name="Orjeda G."/>
            <person name="Samain S."/>
            <person name="Cattolico L."/>
            <person name="Pelletier E."/>
            <person name="Couloux A."/>
            <person name="Segurens B."/>
            <person name="Wincker P."/>
            <person name="D'Hont A."/>
            <person name="Scarpelli C."/>
            <person name="Weissenbach J."/>
            <person name="Salanoubat M."/>
            <person name="Quetier F."/>
            <person name="Yu Y."/>
            <person name="Kim H.R."/>
            <person name="Rambo T."/>
            <person name="Currie J."/>
            <person name="Collura K."/>
            <person name="Luo M."/>
            <person name="Yang T."/>
            <person name="Ammiraju J.S.S."/>
            <person name="Engler F."/>
            <person name="Soderlund C."/>
            <person name="Wing R.A."/>
            <person name="Palmer L.E."/>
            <person name="de la Bastide M."/>
            <person name="Spiegel L."/>
            <person name="Nascimento L."/>
            <person name="Zutavern T."/>
            <person name="O'Shaughnessy A."/>
            <person name="Dike S."/>
            <person name="Dedhia N."/>
            <person name="Preston R."/>
            <person name="Balija V."/>
            <person name="McCombie W.R."/>
            <person name="Chow T."/>
            <person name="Chen H."/>
            <person name="Chung M."/>
            <person name="Chen C."/>
            <person name="Shaw J."/>
            <person name="Wu H."/>
            <person name="Hsiao K."/>
            <person name="Chao Y."/>
            <person name="Chu M."/>
            <person name="Cheng C."/>
            <person name="Hour A."/>
            <person name="Lee P."/>
            <person name="Lin S."/>
            <person name="Lin Y."/>
            <person name="Liou J."/>
            <person name="Liu S."/>
            <person name="Hsing Y."/>
            <person name="Raghuvanshi S."/>
            <person name="Mohanty A."/>
            <person name="Bharti A.K."/>
            <person name="Gaur A."/>
            <person name="Gupta V."/>
            <person name="Kumar D."/>
            <person name="Ravi V."/>
            <person name="Vij S."/>
            <person name="Kapur A."/>
            <person name="Khurana P."/>
            <person name="Khurana P."/>
            <person name="Khurana J.P."/>
            <person name="Tyagi A.K."/>
            <person name="Gaikwad K."/>
            <person name="Singh A."/>
            <person name="Dalal V."/>
            <person name="Srivastava S."/>
            <person name="Dixit A."/>
            <person name="Pal A.K."/>
            <person name="Ghazi I.A."/>
            <person name="Yadav M."/>
            <person name="Pandit A."/>
            <person name="Bhargava A."/>
            <person name="Sureshbabu K."/>
            <person name="Batra K."/>
            <person name="Sharma T.R."/>
            <person name="Mohapatra T."/>
            <person name="Singh N.K."/>
            <person name="Messing J."/>
            <person name="Nelson A.B."/>
            <person name="Fuks G."/>
            <person name="Kavchok S."/>
            <person name="Keizer G."/>
            <person name="Linton E."/>
            <person name="Llaca V."/>
            <person name="Song R."/>
            <person name="Tanyolac B."/>
            <person name="Young S."/>
            <person name="Ho-Il K."/>
            <person name="Hahn J.H."/>
            <person name="Sangsakoo G."/>
            <person name="Vanavichit A."/>
            <person name="de Mattos Luiz.A.T."/>
            <person name="Zimmer P.D."/>
            <person name="Malone G."/>
            <person name="Dellagostin O."/>
            <person name="de Oliveira A.C."/>
            <person name="Bevan M."/>
            <person name="Bancroft I."/>
            <person name="Minx P."/>
            <person name="Cordum H."/>
            <person name="Wilson R."/>
            <person name="Cheng Z."/>
            <person name="Jin W."/>
            <person name="Jiang J."/>
            <person name="Leong S.A."/>
            <person name="Iwama H."/>
            <person name="Gojobori T."/>
            <person name="Itoh T."/>
            <person name="Niimura Y."/>
            <person name="Fujii Y."/>
            <person name="Habara T."/>
            <person name="Sakai H."/>
            <person name="Sato Y."/>
            <person name="Wilson G."/>
            <person name="Kumar K."/>
            <person name="McCouch S."/>
            <person name="Juretic N."/>
            <person name="Hoen D."/>
            <person name="Wright S."/>
            <person name="Bruskiewich R."/>
            <person name="Bureau T."/>
            <person name="Miyao A."/>
            <person name="Hirochika H."/>
            <person name="Nishikawa T."/>
            <person name="Kadowaki K."/>
            <person name="Sugiura M."/>
            <person name="Burr B."/>
            <person name="Sasaki T."/>
        </authorList>
    </citation>
    <scope>NUCLEOTIDE SEQUENCE [LARGE SCALE GENOMIC DNA]</scope>
    <source>
        <strain evidence="3">cv. Nipponbare</strain>
    </source>
</reference>
<evidence type="ECO:0000256" key="1">
    <source>
        <dbReference type="SAM" id="MobiDB-lite"/>
    </source>
</evidence>
<dbReference type="AlphaFoldDB" id="Q6YVB6"/>
<dbReference type="EMBL" id="AP005834">
    <property type="protein sequence ID" value="BAC84555.1"/>
    <property type="molecule type" value="Genomic_DNA"/>
</dbReference>
<feature type="compositionally biased region" description="Basic and acidic residues" evidence="1">
    <location>
        <begin position="123"/>
        <end position="139"/>
    </location>
</feature>
<evidence type="ECO:0008006" key="4">
    <source>
        <dbReference type="Google" id="ProtNLM"/>
    </source>
</evidence>
<organism evidence="2 3">
    <name type="scientific">Oryza sativa subsp. japonica</name>
    <name type="common">Rice</name>
    <dbReference type="NCBI Taxonomy" id="39947"/>
    <lineage>
        <taxon>Eukaryota</taxon>
        <taxon>Viridiplantae</taxon>
        <taxon>Streptophyta</taxon>
        <taxon>Embryophyta</taxon>
        <taxon>Tracheophyta</taxon>
        <taxon>Spermatophyta</taxon>
        <taxon>Magnoliopsida</taxon>
        <taxon>Liliopsida</taxon>
        <taxon>Poales</taxon>
        <taxon>Poaceae</taxon>
        <taxon>BOP clade</taxon>
        <taxon>Oryzoideae</taxon>
        <taxon>Oryzeae</taxon>
        <taxon>Oryzinae</taxon>
        <taxon>Oryza</taxon>
        <taxon>Oryza sativa</taxon>
    </lineage>
</organism>
<feature type="region of interest" description="Disordered" evidence="1">
    <location>
        <begin position="46"/>
        <end position="141"/>
    </location>
</feature>
<reference evidence="3" key="2">
    <citation type="journal article" date="2008" name="Nucleic Acids Res.">
        <title>The rice annotation project database (RAP-DB): 2008 update.</title>
        <authorList>
            <consortium name="The rice annotation project (RAP)"/>
        </authorList>
    </citation>
    <scope>GENOME REANNOTATION</scope>
    <source>
        <strain evidence="3">cv. Nipponbare</strain>
    </source>
</reference>
<proteinExistence type="predicted"/>
<dbReference type="Proteomes" id="UP000000763">
    <property type="component" value="Chromosome 7"/>
</dbReference>
<accession>Q6YVB6</accession>
<gene>
    <name evidence="2" type="primary">OSJNBa0005C24.36</name>
</gene>
<evidence type="ECO:0000313" key="2">
    <source>
        <dbReference type="EMBL" id="BAC84555.1"/>
    </source>
</evidence>
<name>Q6YVB6_ORYSJ</name>
<protein>
    <recommendedName>
        <fullName evidence="4">DUF834 domain-containing protein</fullName>
    </recommendedName>
</protein>